<protein>
    <submittedName>
        <fullName evidence="1">Uncharacterized protein</fullName>
    </submittedName>
</protein>
<organism evidence="1 2">
    <name type="scientific">Spiromyces aspiralis</name>
    <dbReference type="NCBI Taxonomy" id="68401"/>
    <lineage>
        <taxon>Eukaryota</taxon>
        <taxon>Fungi</taxon>
        <taxon>Fungi incertae sedis</taxon>
        <taxon>Zoopagomycota</taxon>
        <taxon>Kickxellomycotina</taxon>
        <taxon>Kickxellomycetes</taxon>
        <taxon>Kickxellales</taxon>
        <taxon>Kickxellaceae</taxon>
        <taxon>Spiromyces</taxon>
    </lineage>
</organism>
<evidence type="ECO:0000313" key="2">
    <source>
        <dbReference type="Proteomes" id="UP001145114"/>
    </source>
</evidence>
<feature type="non-terminal residue" evidence="1">
    <location>
        <position position="122"/>
    </location>
</feature>
<gene>
    <name evidence="1" type="ORF">EV182_008637</name>
</gene>
<dbReference type="EMBL" id="JAMZIH010004578">
    <property type="protein sequence ID" value="KAJ1676215.1"/>
    <property type="molecule type" value="Genomic_DNA"/>
</dbReference>
<keyword evidence="2" id="KW-1185">Reference proteome</keyword>
<reference evidence="1" key="1">
    <citation type="submission" date="2022-06" db="EMBL/GenBank/DDBJ databases">
        <title>Phylogenomic reconstructions and comparative analyses of Kickxellomycotina fungi.</title>
        <authorList>
            <person name="Reynolds N.K."/>
            <person name="Stajich J.E."/>
            <person name="Barry K."/>
            <person name="Grigoriev I.V."/>
            <person name="Crous P."/>
            <person name="Smith M.E."/>
        </authorList>
    </citation>
    <scope>NUCLEOTIDE SEQUENCE</scope>
    <source>
        <strain evidence="1">RSA 2271</strain>
    </source>
</reference>
<accession>A0ACC1HJJ0</accession>
<dbReference type="Proteomes" id="UP001145114">
    <property type="component" value="Unassembled WGS sequence"/>
</dbReference>
<proteinExistence type="predicted"/>
<name>A0ACC1HJJ0_9FUNG</name>
<comment type="caution">
    <text evidence="1">The sequence shown here is derived from an EMBL/GenBank/DDBJ whole genome shotgun (WGS) entry which is preliminary data.</text>
</comment>
<evidence type="ECO:0000313" key="1">
    <source>
        <dbReference type="EMBL" id="KAJ1676215.1"/>
    </source>
</evidence>
<sequence>MSRTIRSRNVEFIESETVQVNAQKSTPIIQQFEVPMTMLLKTSNSDTQHDQNQEIDHSTDSNRFDTLDDTSDNNSEILVDYMNDLDDYCRNIMDELNFDPNESIYYTPKQSDRTFNKRQLLR</sequence>